<dbReference type="Proteomes" id="UP000282818">
    <property type="component" value="Unassembled WGS sequence"/>
</dbReference>
<feature type="compositionally biased region" description="Polar residues" evidence="9">
    <location>
        <begin position="329"/>
        <end position="346"/>
    </location>
</feature>
<dbReference type="RefSeq" id="WP_127694726.1">
    <property type="nucleotide sequence ID" value="NZ_SACQ01000006.1"/>
</dbReference>
<evidence type="ECO:0000256" key="9">
    <source>
        <dbReference type="SAM" id="MobiDB-lite"/>
    </source>
</evidence>
<dbReference type="Gene3D" id="3.40.50.10610">
    <property type="entry name" value="ABC-type transport auxiliary lipoprotein component"/>
    <property type="match status" value="3"/>
</dbReference>
<keyword evidence="8" id="KW-0449">Lipoprotein</keyword>
<keyword evidence="6" id="KW-0472">Membrane</keyword>
<dbReference type="InterPro" id="IPR005534">
    <property type="entry name" value="Curli_assmbl/transp-comp_CsgG"/>
</dbReference>
<evidence type="ECO:0000256" key="4">
    <source>
        <dbReference type="ARBA" id="ARBA00022475"/>
    </source>
</evidence>
<reference evidence="11 12" key="1">
    <citation type="submission" date="2019-01" db="EMBL/GenBank/DDBJ databases">
        <authorList>
            <person name="Chen W.-M."/>
        </authorList>
    </citation>
    <scope>NUCLEOTIDE SEQUENCE [LARGE SCALE GENOMIC DNA]</scope>
    <source>
        <strain evidence="11 12">HPM-16</strain>
    </source>
</reference>
<dbReference type="PANTHER" id="PTHR41164">
    <property type="entry name" value="CURLI PRODUCTION ASSEMBLY/TRANSPORT COMPONENT CSGG"/>
    <property type="match status" value="1"/>
</dbReference>
<dbReference type="GO" id="GO:0030288">
    <property type="term" value="C:outer membrane-bounded periplasmic space"/>
    <property type="evidence" value="ECO:0007669"/>
    <property type="project" value="InterPro"/>
</dbReference>
<comment type="similarity">
    <text evidence="2">Belongs to the CsgG family.</text>
</comment>
<dbReference type="AlphaFoldDB" id="A0A437Q618"/>
<keyword evidence="12" id="KW-1185">Reference proteome</keyword>
<proteinExistence type="inferred from homology"/>
<dbReference type="Pfam" id="PF03783">
    <property type="entry name" value="CsgG"/>
    <property type="match status" value="2"/>
</dbReference>
<evidence type="ECO:0000256" key="3">
    <source>
        <dbReference type="ARBA" id="ARBA00014028"/>
    </source>
</evidence>
<evidence type="ECO:0000256" key="10">
    <source>
        <dbReference type="SAM" id="SignalP"/>
    </source>
</evidence>
<sequence length="894" mass="96559">MNRIFQAALRLRAFATLLGLLVSLITTSLYAAPKALQASQNRVVVAVLAHNDFIPDATGANTPNGVPEALASRIIEKLNASQRFDVLDRTVLRRSVLEQRFNTDSVSQLDAVLDKAVADMPNVSGGTVAASGTFAAYSDQLKDFKDLGQLVGADYLIYLKAEELSAKSANMARPYSDSGQKTLKKQLKARFSVRIIDAKTGRIAGAKTLRDDWSERGKQAKTSDQLDAFDRVAGLTAATVIDTVFPLQIVSASPWVLNRGHFDGAKVGDLYTIIRFGEEIKNSDGIVLGRLEESVAEVSLTKVQDNFSLFDVVSGTPANGDSARLAQAADSTQATAGKTAPQSASAGTPGLPRIAIGLVKAHSTARTGIDANEHIPAFTDTLMTRLSQTQRFTLIDRQEVDQLLNEQLAQALADNQDLPSDMGTLAGADFLVYGSVSSFMITTERSQLPGSSRVFSRQVGKVEGNMRIVDAHSGAVLTSARVSIDESLEANASQARVVTLLADAYANRVTRELMAAIYPIKVAAISANGDVYINRGNDGQLRAGQTLIALREGEEIKDPDTGISLGKTNVTLGSVTLSRVEAARSVGRFQGQAELRVGDLLRADTQIAGTNQTENTSKAKGGKMTLAIGDVQINRQGRNRLLRANGVSRISNDFYVKLQQTNRFNLLERDQVDQVLDEKSFTAIAKGTDMPPQLAELSGADYLIHATIDDFYINTERKQIAAVNRTQVRHDGRALATLRIVDVHSGEVKAAQKVNQDIRLDNTSDPQAVTNQLIDQFTSALVNSVTTYLYPAKVLGAASDTQIYINRGSDADYRTGQQFRLMRPGEPLIDPDTGLSFGSMETEVGTIEISSVEANRSVGRFLNGSQAKRGDILRPLVKPAPHKRKAPKVNKPTF</sequence>
<feature type="region of interest" description="Disordered" evidence="9">
    <location>
        <begin position="321"/>
        <end position="348"/>
    </location>
</feature>
<name>A0A437Q618_9GAMM</name>
<comment type="caution">
    <text evidence="11">The sequence shown here is derived from an EMBL/GenBank/DDBJ whole genome shotgun (WGS) entry which is preliminary data.</text>
</comment>
<evidence type="ECO:0000256" key="8">
    <source>
        <dbReference type="ARBA" id="ARBA00023288"/>
    </source>
</evidence>
<evidence type="ECO:0000256" key="7">
    <source>
        <dbReference type="ARBA" id="ARBA00023139"/>
    </source>
</evidence>
<feature type="chain" id="PRO_5019513104" description="Curli production assembly/transport component CsgG" evidence="10">
    <location>
        <begin position="32"/>
        <end position="894"/>
    </location>
</feature>
<evidence type="ECO:0000313" key="11">
    <source>
        <dbReference type="EMBL" id="RVU29941.1"/>
    </source>
</evidence>
<dbReference type="PANTHER" id="PTHR41164:SF1">
    <property type="entry name" value="CURLI PRODUCTION ASSEMBLY_TRANSPORT COMPONENT CSGG"/>
    <property type="match status" value="1"/>
</dbReference>
<accession>A0A437Q618</accession>
<comment type="function">
    <text evidence="1">May be involved in the biogenesis of curli organelles.</text>
</comment>
<evidence type="ECO:0000313" key="12">
    <source>
        <dbReference type="Proteomes" id="UP000282818"/>
    </source>
</evidence>
<protein>
    <recommendedName>
        <fullName evidence="3">Curli production assembly/transport component CsgG</fullName>
    </recommendedName>
</protein>
<keyword evidence="5 10" id="KW-0732">Signal</keyword>
<keyword evidence="7" id="KW-0564">Palmitate</keyword>
<organism evidence="11 12">
    <name type="scientific">Neptunomonas marina</name>
    <dbReference type="NCBI Taxonomy" id="1815562"/>
    <lineage>
        <taxon>Bacteria</taxon>
        <taxon>Pseudomonadati</taxon>
        <taxon>Pseudomonadota</taxon>
        <taxon>Gammaproteobacteria</taxon>
        <taxon>Oceanospirillales</taxon>
        <taxon>Oceanospirillaceae</taxon>
        <taxon>Neptunomonas</taxon>
    </lineage>
</organism>
<keyword evidence="4" id="KW-1003">Cell membrane</keyword>
<evidence type="ECO:0000256" key="1">
    <source>
        <dbReference type="ARBA" id="ARBA00003989"/>
    </source>
</evidence>
<evidence type="ECO:0000256" key="2">
    <source>
        <dbReference type="ARBA" id="ARBA00008899"/>
    </source>
</evidence>
<evidence type="ECO:0000256" key="6">
    <source>
        <dbReference type="ARBA" id="ARBA00023136"/>
    </source>
</evidence>
<dbReference type="EMBL" id="SACQ01000006">
    <property type="protein sequence ID" value="RVU29941.1"/>
    <property type="molecule type" value="Genomic_DNA"/>
</dbReference>
<feature type="signal peptide" evidence="10">
    <location>
        <begin position="1"/>
        <end position="31"/>
    </location>
</feature>
<evidence type="ECO:0000256" key="5">
    <source>
        <dbReference type="ARBA" id="ARBA00022729"/>
    </source>
</evidence>
<gene>
    <name evidence="11" type="ORF">EOE65_12805</name>
</gene>